<evidence type="ECO:0000313" key="2">
    <source>
        <dbReference type="Proteomes" id="UP000183954"/>
    </source>
</evidence>
<organism evidence="1 2">
    <name type="scientific">Desulfosporosinus lacus DSM 15449</name>
    <dbReference type="NCBI Taxonomy" id="1121420"/>
    <lineage>
        <taxon>Bacteria</taxon>
        <taxon>Bacillati</taxon>
        <taxon>Bacillota</taxon>
        <taxon>Clostridia</taxon>
        <taxon>Eubacteriales</taxon>
        <taxon>Desulfitobacteriaceae</taxon>
        <taxon>Desulfosporosinus</taxon>
    </lineage>
</organism>
<name>A0A1M5Y5N3_9FIRM</name>
<accession>A0A1M5Y5N3</accession>
<proteinExistence type="predicted"/>
<keyword evidence="2" id="KW-1185">Reference proteome</keyword>
<dbReference type="InterPro" id="IPR036638">
    <property type="entry name" value="HLH_DNA-bd_sf"/>
</dbReference>
<sequence length="56" mass="6783">MEKKLLKRIEVLRKRLNKFALTRNLVDSEVVEVSQQLDNLLNQYQKVSTYKQLSFW</sequence>
<dbReference type="InterPro" id="IPR018540">
    <property type="entry name" value="Spo0E-like"/>
</dbReference>
<dbReference type="Proteomes" id="UP000183954">
    <property type="component" value="Unassembled WGS sequence"/>
</dbReference>
<dbReference type="GO" id="GO:0043937">
    <property type="term" value="P:regulation of sporulation"/>
    <property type="evidence" value="ECO:0007669"/>
    <property type="project" value="InterPro"/>
</dbReference>
<protein>
    <submittedName>
        <fullName evidence="1">Spo0E like sporulation regulatory protein</fullName>
    </submittedName>
</protein>
<reference evidence="2" key="1">
    <citation type="submission" date="2016-11" db="EMBL/GenBank/DDBJ databases">
        <authorList>
            <person name="Varghese N."/>
            <person name="Submissions S."/>
        </authorList>
    </citation>
    <scope>NUCLEOTIDE SEQUENCE [LARGE SCALE GENOMIC DNA]</scope>
    <source>
        <strain evidence="2">DSM 15449</strain>
    </source>
</reference>
<dbReference type="InterPro" id="IPR037208">
    <property type="entry name" value="Spo0E-like_sf"/>
</dbReference>
<dbReference type="OrthoDB" id="2972613at2"/>
<evidence type="ECO:0000313" key="1">
    <source>
        <dbReference type="EMBL" id="SHI06793.1"/>
    </source>
</evidence>
<dbReference type="AlphaFoldDB" id="A0A1M5Y5N3"/>
<dbReference type="Gene3D" id="4.10.280.10">
    <property type="entry name" value="Helix-loop-helix DNA-binding domain"/>
    <property type="match status" value="1"/>
</dbReference>
<dbReference type="SUPFAM" id="SSF140500">
    <property type="entry name" value="BAS1536-like"/>
    <property type="match status" value="1"/>
</dbReference>
<dbReference type="Pfam" id="PF09388">
    <property type="entry name" value="SpoOE-like"/>
    <property type="match status" value="1"/>
</dbReference>
<dbReference type="EMBL" id="FQXJ01000007">
    <property type="protein sequence ID" value="SHI06793.1"/>
    <property type="molecule type" value="Genomic_DNA"/>
</dbReference>
<dbReference type="RefSeq" id="WP_073029823.1">
    <property type="nucleotide sequence ID" value="NZ_FQXJ01000007.1"/>
</dbReference>
<dbReference type="GO" id="GO:0046983">
    <property type="term" value="F:protein dimerization activity"/>
    <property type="evidence" value="ECO:0007669"/>
    <property type="project" value="InterPro"/>
</dbReference>
<gene>
    <name evidence="1" type="ORF">SAMN02746098_02244</name>
</gene>